<feature type="compositionally biased region" description="Basic and acidic residues" evidence="1">
    <location>
        <begin position="74"/>
        <end position="94"/>
    </location>
</feature>
<evidence type="ECO:0000256" key="1">
    <source>
        <dbReference type="SAM" id="MobiDB-lite"/>
    </source>
</evidence>
<feature type="region of interest" description="Disordered" evidence="1">
    <location>
        <begin position="15"/>
        <end position="167"/>
    </location>
</feature>
<reference evidence="2" key="1">
    <citation type="journal article" date="2023" name="GigaByte">
        <title>Genome assembly of the bearded iris, Iris pallida Lam.</title>
        <authorList>
            <person name="Bruccoleri R.E."/>
            <person name="Oakeley E.J."/>
            <person name="Faust A.M.E."/>
            <person name="Altorfer M."/>
            <person name="Dessus-Babus S."/>
            <person name="Burckhardt D."/>
            <person name="Oertli M."/>
            <person name="Naumann U."/>
            <person name="Petersen F."/>
            <person name="Wong J."/>
        </authorList>
    </citation>
    <scope>NUCLEOTIDE SEQUENCE</scope>
    <source>
        <strain evidence="2">GSM-AAB239-AS_SAM_17_03QT</strain>
    </source>
</reference>
<name>A0AAX6HGJ6_IRIPA</name>
<keyword evidence="3" id="KW-1185">Reference proteome</keyword>
<dbReference type="EMBL" id="JANAVB010009994">
    <property type="protein sequence ID" value="KAJ6839644.1"/>
    <property type="molecule type" value="Genomic_DNA"/>
</dbReference>
<feature type="compositionally biased region" description="Basic and acidic residues" evidence="1">
    <location>
        <begin position="26"/>
        <end position="58"/>
    </location>
</feature>
<comment type="caution">
    <text evidence="2">The sequence shown here is derived from an EMBL/GenBank/DDBJ whole genome shotgun (WGS) entry which is preliminary data.</text>
</comment>
<dbReference type="Proteomes" id="UP001140949">
    <property type="component" value="Unassembled WGS sequence"/>
</dbReference>
<accession>A0AAX6HGJ6</accession>
<organism evidence="2 3">
    <name type="scientific">Iris pallida</name>
    <name type="common">Sweet iris</name>
    <dbReference type="NCBI Taxonomy" id="29817"/>
    <lineage>
        <taxon>Eukaryota</taxon>
        <taxon>Viridiplantae</taxon>
        <taxon>Streptophyta</taxon>
        <taxon>Embryophyta</taxon>
        <taxon>Tracheophyta</taxon>
        <taxon>Spermatophyta</taxon>
        <taxon>Magnoliopsida</taxon>
        <taxon>Liliopsida</taxon>
        <taxon>Asparagales</taxon>
        <taxon>Iridaceae</taxon>
        <taxon>Iridoideae</taxon>
        <taxon>Irideae</taxon>
        <taxon>Iris</taxon>
    </lineage>
</organism>
<gene>
    <name evidence="2" type="ORF">M6B38_314585</name>
</gene>
<protein>
    <submittedName>
        <fullName evidence="2">Calmodulin-like protein 1</fullName>
    </submittedName>
</protein>
<proteinExistence type="predicted"/>
<feature type="compositionally biased region" description="Basic and acidic residues" evidence="1">
    <location>
        <begin position="104"/>
        <end position="134"/>
    </location>
</feature>
<evidence type="ECO:0000313" key="3">
    <source>
        <dbReference type="Proteomes" id="UP001140949"/>
    </source>
</evidence>
<reference evidence="2" key="2">
    <citation type="submission" date="2023-04" db="EMBL/GenBank/DDBJ databases">
        <authorList>
            <person name="Bruccoleri R.E."/>
            <person name="Oakeley E.J."/>
            <person name="Faust A.-M."/>
            <person name="Dessus-Babus S."/>
            <person name="Altorfer M."/>
            <person name="Burckhardt D."/>
            <person name="Oertli M."/>
            <person name="Naumann U."/>
            <person name="Petersen F."/>
            <person name="Wong J."/>
        </authorList>
    </citation>
    <scope>NUCLEOTIDE SEQUENCE</scope>
    <source>
        <strain evidence="2">GSM-AAB239-AS_SAM_17_03QT</strain>
        <tissue evidence="2">Leaf</tissue>
    </source>
</reference>
<evidence type="ECO:0000313" key="2">
    <source>
        <dbReference type="EMBL" id="KAJ6839644.1"/>
    </source>
</evidence>
<dbReference type="AlphaFoldDB" id="A0AAX6HGJ6"/>
<sequence length="206" mass="22757">MSKLKILNFQYNLTKKLSRKPLKSGSAKDRELRPDADLPARHRRDEDGFPEDRPEQGRQDLLGRAQGPAGVPGEEGRRRGGRGDGEGRRPEQGRLHRLPGVHGRAQEGGHDRGHQERLLGVRPERGWADQRGGGDGDAVEARGGVQPGGLPEDGEAGGQERRRAGRHGRVHGYDDLHNEASLMATIASYIAEFFYIFSCYQVIAEK</sequence>